<evidence type="ECO:0000313" key="4">
    <source>
        <dbReference type="Proteomes" id="UP000002282"/>
    </source>
</evidence>
<dbReference type="SMR" id="A0A0R1E7M5"/>
<dbReference type="GO" id="GO:0006287">
    <property type="term" value="P:base-excision repair, gap-filling"/>
    <property type="evidence" value="ECO:0007669"/>
    <property type="project" value="TreeGrafter"/>
</dbReference>
<dbReference type="KEGG" id="dya:Dyak_GE27975"/>
<dbReference type="GO" id="GO:0043625">
    <property type="term" value="C:delta DNA polymerase complex"/>
    <property type="evidence" value="ECO:0007669"/>
    <property type="project" value="EnsemblMetazoa"/>
</dbReference>
<gene>
    <name evidence="3" type="primary">Dyak\GE27975</name>
    <name evidence="3" type="synonym">GE27975</name>
    <name evidence="3" type="ORF">Dyak_GE27975</name>
</gene>
<dbReference type="GO" id="GO:0003887">
    <property type="term" value="F:DNA-directed DNA polymerase activity"/>
    <property type="evidence" value="ECO:0007669"/>
    <property type="project" value="EnsemblMetazoa"/>
</dbReference>
<accession>A0A0R1E7M5</accession>
<dbReference type="GO" id="GO:0006297">
    <property type="term" value="P:nucleotide-excision repair, DNA gap filling"/>
    <property type="evidence" value="ECO:0007669"/>
    <property type="project" value="TreeGrafter"/>
</dbReference>
<name>A0A0R1E7M5_DROYA</name>
<feature type="region of interest" description="Disordered" evidence="1">
    <location>
        <begin position="1"/>
        <end position="73"/>
    </location>
</feature>
<evidence type="ECO:0000259" key="2">
    <source>
        <dbReference type="Pfam" id="PF24065"/>
    </source>
</evidence>
<keyword evidence="4" id="KW-1185">Reference proteome</keyword>
<dbReference type="PANTHER" id="PTHR10322:SF23">
    <property type="entry name" value="DNA POLYMERASE DELTA CATALYTIC SUBUNIT"/>
    <property type="match status" value="1"/>
</dbReference>
<dbReference type="Proteomes" id="UP000002282">
    <property type="component" value="Unassembled WGS sequence"/>
</dbReference>
<dbReference type="GO" id="GO:0045004">
    <property type="term" value="P:DNA replication proofreading"/>
    <property type="evidence" value="ECO:0007669"/>
    <property type="project" value="EnsemblMetazoa"/>
</dbReference>
<reference evidence="3 4" key="1">
    <citation type="journal article" date="2007" name="Nature">
        <title>Evolution of genes and genomes on the Drosophila phylogeny.</title>
        <authorList>
            <consortium name="Drosophila 12 Genomes Consortium"/>
            <person name="Clark A.G."/>
            <person name="Eisen M.B."/>
            <person name="Smith D.R."/>
            <person name="Bergman C.M."/>
            <person name="Oliver B."/>
            <person name="Markow T.A."/>
            <person name="Kaufman T.C."/>
            <person name="Kellis M."/>
            <person name="Gelbart W."/>
            <person name="Iyer V.N."/>
            <person name="Pollard D.A."/>
            <person name="Sackton T.B."/>
            <person name="Larracuente A.M."/>
            <person name="Singh N.D."/>
            <person name="Abad J.P."/>
            <person name="Abt D.N."/>
            <person name="Adryan B."/>
            <person name="Aguade M."/>
            <person name="Akashi H."/>
            <person name="Anderson W.W."/>
            <person name="Aquadro C.F."/>
            <person name="Ardell D.H."/>
            <person name="Arguello R."/>
            <person name="Artieri C.G."/>
            <person name="Barbash D.A."/>
            <person name="Barker D."/>
            <person name="Barsanti P."/>
            <person name="Batterham P."/>
            <person name="Batzoglou S."/>
            <person name="Begun D."/>
            <person name="Bhutkar A."/>
            <person name="Blanco E."/>
            <person name="Bosak S.A."/>
            <person name="Bradley R.K."/>
            <person name="Brand A.D."/>
            <person name="Brent M.R."/>
            <person name="Brooks A.N."/>
            <person name="Brown R.H."/>
            <person name="Butlin R.K."/>
            <person name="Caggese C."/>
            <person name="Calvi B.R."/>
            <person name="Bernardo de Carvalho A."/>
            <person name="Caspi A."/>
            <person name="Castrezana S."/>
            <person name="Celniker S.E."/>
            <person name="Chang J.L."/>
            <person name="Chapple C."/>
            <person name="Chatterji S."/>
            <person name="Chinwalla A."/>
            <person name="Civetta A."/>
            <person name="Clifton S.W."/>
            <person name="Comeron J.M."/>
            <person name="Costello J.C."/>
            <person name="Coyne J.A."/>
            <person name="Daub J."/>
            <person name="David R.G."/>
            <person name="Delcher A.L."/>
            <person name="Delehaunty K."/>
            <person name="Do C.B."/>
            <person name="Ebling H."/>
            <person name="Edwards K."/>
            <person name="Eickbush T."/>
            <person name="Evans J.D."/>
            <person name="Filipski A."/>
            <person name="Findeiss S."/>
            <person name="Freyhult E."/>
            <person name="Fulton L."/>
            <person name="Fulton R."/>
            <person name="Garcia A.C."/>
            <person name="Gardiner A."/>
            <person name="Garfield D.A."/>
            <person name="Garvin B.E."/>
            <person name="Gibson G."/>
            <person name="Gilbert D."/>
            <person name="Gnerre S."/>
            <person name="Godfrey J."/>
            <person name="Good R."/>
            <person name="Gotea V."/>
            <person name="Gravely B."/>
            <person name="Greenberg A.J."/>
            <person name="Griffiths-Jones S."/>
            <person name="Gross S."/>
            <person name="Guigo R."/>
            <person name="Gustafson E.A."/>
            <person name="Haerty W."/>
            <person name="Hahn M.W."/>
            <person name="Halligan D.L."/>
            <person name="Halpern A.L."/>
            <person name="Halter G.M."/>
            <person name="Han M.V."/>
            <person name="Heger A."/>
            <person name="Hillier L."/>
            <person name="Hinrichs A.S."/>
            <person name="Holmes I."/>
            <person name="Hoskins R.A."/>
            <person name="Hubisz M.J."/>
            <person name="Hultmark D."/>
            <person name="Huntley M.A."/>
            <person name="Jaffe D.B."/>
            <person name="Jagadeeshan S."/>
            <person name="Jeck W.R."/>
            <person name="Johnson J."/>
            <person name="Jones C.D."/>
            <person name="Jordan W.C."/>
            <person name="Karpen G.H."/>
            <person name="Kataoka E."/>
            <person name="Keightley P.D."/>
            <person name="Kheradpour P."/>
            <person name="Kirkness E.F."/>
            <person name="Koerich L.B."/>
            <person name="Kristiansen K."/>
            <person name="Kudrna D."/>
            <person name="Kulathinal R.J."/>
            <person name="Kumar S."/>
            <person name="Kwok R."/>
            <person name="Lander E."/>
            <person name="Langley C.H."/>
            <person name="Lapoint R."/>
            <person name="Lazzaro B.P."/>
            <person name="Lee S.J."/>
            <person name="Levesque L."/>
            <person name="Li R."/>
            <person name="Lin C.F."/>
            <person name="Lin M.F."/>
            <person name="Lindblad-Toh K."/>
            <person name="Llopart A."/>
            <person name="Long M."/>
            <person name="Low L."/>
            <person name="Lozovsky E."/>
            <person name="Lu J."/>
            <person name="Luo M."/>
            <person name="Machado C.A."/>
            <person name="Makalowski W."/>
            <person name="Marzo M."/>
            <person name="Matsuda M."/>
            <person name="Matzkin L."/>
            <person name="McAllister B."/>
            <person name="McBride C.S."/>
            <person name="McKernan B."/>
            <person name="McKernan K."/>
            <person name="Mendez-Lago M."/>
            <person name="Minx P."/>
            <person name="Mollenhauer M.U."/>
            <person name="Montooth K."/>
            <person name="Mount S.M."/>
            <person name="Mu X."/>
            <person name="Myers E."/>
            <person name="Negre B."/>
            <person name="Newfeld S."/>
            <person name="Nielsen R."/>
            <person name="Noor M.A."/>
            <person name="O'Grady P."/>
            <person name="Pachter L."/>
            <person name="Papaceit M."/>
            <person name="Parisi M.J."/>
            <person name="Parisi M."/>
            <person name="Parts L."/>
            <person name="Pedersen J.S."/>
            <person name="Pesole G."/>
            <person name="Phillippy A.M."/>
            <person name="Ponting C.P."/>
            <person name="Pop M."/>
            <person name="Porcelli D."/>
            <person name="Powell J.R."/>
            <person name="Prohaska S."/>
            <person name="Pruitt K."/>
            <person name="Puig M."/>
            <person name="Quesneville H."/>
            <person name="Ram K.R."/>
            <person name="Rand D."/>
            <person name="Rasmussen M.D."/>
            <person name="Reed L.K."/>
            <person name="Reenan R."/>
            <person name="Reily A."/>
            <person name="Remington K.A."/>
            <person name="Rieger T.T."/>
            <person name="Ritchie M.G."/>
            <person name="Robin C."/>
            <person name="Rogers Y.H."/>
            <person name="Rohde C."/>
            <person name="Rozas J."/>
            <person name="Rubenfield M.J."/>
            <person name="Ruiz A."/>
            <person name="Russo S."/>
            <person name="Salzberg S.L."/>
            <person name="Sanchez-Gracia A."/>
            <person name="Saranga D.J."/>
            <person name="Sato H."/>
            <person name="Schaeffer S.W."/>
            <person name="Schatz M.C."/>
            <person name="Schlenke T."/>
            <person name="Schwartz R."/>
            <person name="Segarra C."/>
            <person name="Singh R.S."/>
            <person name="Sirot L."/>
            <person name="Sirota M."/>
            <person name="Sisneros N.B."/>
            <person name="Smith C.D."/>
            <person name="Smith T.F."/>
            <person name="Spieth J."/>
            <person name="Stage D.E."/>
            <person name="Stark A."/>
            <person name="Stephan W."/>
            <person name="Strausberg R.L."/>
            <person name="Strempel S."/>
            <person name="Sturgill D."/>
            <person name="Sutton G."/>
            <person name="Sutton G.G."/>
            <person name="Tao W."/>
            <person name="Teichmann S."/>
            <person name="Tobari Y.N."/>
            <person name="Tomimura Y."/>
            <person name="Tsolas J.M."/>
            <person name="Valente V.L."/>
            <person name="Venter E."/>
            <person name="Venter J.C."/>
            <person name="Vicario S."/>
            <person name="Vieira F.G."/>
            <person name="Vilella A.J."/>
            <person name="Villasante A."/>
            <person name="Walenz B."/>
            <person name="Wang J."/>
            <person name="Wasserman M."/>
            <person name="Watts T."/>
            <person name="Wilson D."/>
            <person name="Wilson R.K."/>
            <person name="Wing R.A."/>
            <person name="Wolfner M.F."/>
            <person name="Wong A."/>
            <person name="Wong G.K."/>
            <person name="Wu C.I."/>
            <person name="Wu G."/>
            <person name="Yamamoto D."/>
            <person name="Yang H.P."/>
            <person name="Yang S.P."/>
            <person name="Yorke J.A."/>
            <person name="Yoshida K."/>
            <person name="Zdobnov E."/>
            <person name="Zhang P."/>
            <person name="Zhang Y."/>
            <person name="Zimin A.V."/>
            <person name="Baldwin J."/>
            <person name="Abdouelleil A."/>
            <person name="Abdulkadir J."/>
            <person name="Abebe A."/>
            <person name="Abera B."/>
            <person name="Abreu J."/>
            <person name="Acer S.C."/>
            <person name="Aftuck L."/>
            <person name="Alexander A."/>
            <person name="An P."/>
            <person name="Anderson E."/>
            <person name="Anderson S."/>
            <person name="Arachi H."/>
            <person name="Azer M."/>
            <person name="Bachantsang P."/>
            <person name="Barry A."/>
            <person name="Bayul T."/>
            <person name="Berlin A."/>
            <person name="Bessette D."/>
            <person name="Bloom T."/>
            <person name="Blye J."/>
            <person name="Boguslavskiy L."/>
            <person name="Bonnet C."/>
            <person name="Boukhgalter B."/>
            <person name="Bourzgui I."/>
            <person name="Brown A."/>
            <person name="Cahill P."/>
            <person name="Channer S."/>
            <person name="Cheshatsang Y."/>
            <person name="Chuda L."/>
            <person name="Citroen M."/>
            <person name="Collymore A."/>
            <person name="Cooke P."/>
            <person name="Costello M."/>
            <person name="D'Aco K."/>
            <person name="Daza R."/>
            <person name="De Haan G."/>
            <person name="DeGray S."/>
            <person name="DeMaso C."/>
            <person name="Dhargay N."/>
            <person name="Dooley K."/>
            <person name="Dooley E."/>
            <person name="Doricent M."/>
            <person name="Dorje P."/>
            <person name="Dorjee K."/>
            <person name="Dupes A."/>
            <person name="Elong R."/>
            <person name="Falk J."/>
            <person name="Farina A."/>
            <person name="Faro S."/>
            <person name="Ferguson D."/>
            <person name="Fisher S."/>
            <person name="Foley C.D."/>
            <person name="Franke A."/>
            <person name="Friedrich D."/>
            <person name="Gadbois L."/>
            <person name="Gearin G."/>
            <person name="Gearin C.R."/>
            <person name="Giannoukos G."/>
            <person name="Goode T."/>
            <person name="Graham J."/>
            <person name="Grandbois E."/>
            <person name="Grewal S."/>
            <person name="Gyaltsen K."/>
            <person name="Hafez N."/>
            <person name="Hagos B."/>
            <person name="Hall J."/>
            <person name="Henson C."/>
            <person name="Hollinger A."/>
            <person name="Honan T."/>
            <person name="Huard M.D."/>
            <person name="Hughes L."/>
            <person name="Hurhula B."/>
            <person name="Husby M.E."/>
            <person name="Kamat A."/>
            <person name="Kanga B."/>
            <person name="Kashin S."/>
            <person name="Khazanovich D."/>
            <person name="Kisner P."/>
            <person name="Lance K."/>
            <person name="Lara M."/>
            <person name="Lee W."/>
            <person name="Lennon N."/>
            <person name="Letendre F."/>
            <person name="LeVine R."/>
            <person name="Lipovsky A."/>
            <person name="Liu X."/>
            <person name="Liu J."/>
            <person name="Liu S."/>
            <person name="Lokyitsang T."/>
            <person name="Lokyitsang Y."/>
            <person name="Lubonja R."/>
            <person name="Lui A."/>
            <person name="MacDonald P."/>
            <person name="Magnisalis V."/>
            <person name="Maru K."/>
            <person name="Matthews C."/>
            <person name="McCusker W."/>
            <person name="McDonough S."/>
            <person name="Mehta T."/>
            <person name="Meldrim J."/>
            <person name="Meneus L."/>
            <person name="Mihai O."/>
            <person name="Mihalev A."/>
            <person name="Mihova T."/>
            <person name="Mittelman R."/>
            <person name="Mlenga V."/>
            <person name="Montmayeur A."/>
            <person name="Mulrain L."/>
            <person name="Navidi A."/>
            <person name="Naylor J."/>
            <person name="Negash T."/>
            <person name="Nguyen T."/>
            <person name="Nguyen N."/>
            <person name="Nicol R."/>
            <person name="Norbu C."/>
            <person name="Norbu N."/>
            <person name="Novod N."/>
            <person name="O'Neill B."/>
            <person name="Osman S."/>
            <person name="Markiewicz E."/>
            <person name="Oyono O.L."/>
            <person name="Patti C."/>
            <person name="Phunkhang P."/>
            <person name="Pierre F."/>
            <person name="Priest M."/>
            <person name="Raghuraman S."/>
            <person name="Rege F."/>
            <person name="Reyes R."/>
            <person name="Rise C."/>
            <person name="Rogov P."/>
            <person name="Ross K."/>
            <person name="Ryan E."/>
            <person name="Settipalli S."/>
            <person name="Shea T."/>
            <person name="Sherpa N."/>
            <person name="Shi L."/>
            <person name="Shih D."/>
            <person name="Sparrow T."/>
            <person name="Spaulding J."/>
            <person name="Stalker J."/>
            <person name="Stange-Thomann N."/>
            <person name="Stavropoulos S."/>
            <person name="Stone C."/>
            <person name="Strader C."/>
            <person name="Tesfaye S."/>
            <person name="Thomson T."/>
            <person name="Thoulutsang Y."/>
            <person name="Thoulutsang D."/>
            <person name="Topham K."/>
            <person name="Topping I."/>
            <person name="Tsamla T."/>
            <person name="Vassiliev H."/>
            <person name="Vo A."/>
            <person name="Wangchuk T."/>
            <person name="Wangdi T."/>
            <person name="Weiand M."/>
            <person name="Wilkinson J."/>
            <person name="Wilson A."/>
            <person name="Yadav S."/>
            <person name="Young G."/>
            <person name="Yu Q."/>
            <person name="Zembek L."/>
            <person name="Zhong D."/>
            <person name="Zimmer A."/>
            <person name="Zwirko Z."/>
            <person name="Jaffe D.B."/>
            <person name="Alvarez P."/>
            <person name="Brockman W."/>
            <person name="Butler J."/>
            <person name="Chin C."/>
            <person name="Gnerre S."/>
            <person name="Grabherr M."/>
            <person name="Kleber M."/>
            <person name="Mauceli E."/>
            <person name="MacCallum I."/>
        </authorList>
    </citation>
    <scope>NUCLEOTIDE SEQUENCE [LARGE SCALE GENOMIC DNA]</scope>
    <source>
        <strain evidence="4">Tai18E2 / Tucson 14021-0261.01</strain>
    </source>
</reference>
<feature type="domain" description="DNA polymerase zeta catalytic subunit N-terminal" evidence="2">
    <location>
        <begin position="101"/>
        <end position="122"/>
    </location>
</feature>
<dbReference type="InterPro" id="IPR056447">
    <property type="entry name" value="REV3_N"/>
</dbReference>
<dbReference type="Pfam" id="PF24065">
    <property type="entry name" value="REV3_N"/>
    <property type="match status" value="1"/>
</dbReference>
<organism evidence="3 4">
    <name type="scientific">Drosophila yakuba</name>
    <name type="common">Fruit fly</name>
    <dbReference type="NCBI Taxonomy" id="7245"/>
    <lineage>
        <taxon>Eukaryota</taxon>
        <taxon>Metazoa</taxon>
        <taxon>Ecdysozoa</taxon>
        <taxon>Arthropoda</taxon>
        <taxon>Hexapoda</taxon>
        <taxon>Insecta</taxon>
        <taxon>Pterygota</taxon>
        <taxon>Neoptera</taxon>
        <taxon>Endopterygota</taxon>
        <taxon>Diptera</taxon>
        <taxon>Brachycera</taxon>
        <taxon>Muscomorpha</taxon>
        <taxon>Ephydroidea</taxon>
        <taxon>Drosophilidae</taxon>
        <taxon>Drosophila</taxon>
        <taxon>Sophophora</taxon>
    </lineage>
</organism>
<proteinExistence type="predicted"/>
<dbReference type="GO" id="GO:0005654">
    <property type="term" value="C:nucleoplasm"/>
    <property type="evidence" value="ECO:0007669"/>
    <property type="project" value="EnsemblMetazoa"/>
</dbReference>
<dbReference type="Gene3D" id="2.40.50.730">
    <property type="match status" value="1"/>
</dbReference>
<dbReference type="InterPro" id="IPR050240">
    <property type="entry name" value="DNA_pol_type-B"/>
</dbReference>
<dbReference type="GO" id="GO:0008296">
    <property type="term" value="F:3'-5'-DNA exonuclease activity"/>
    <property type="evidence" value="ECO:0007669"/>
    <property type="project" value="EnsemblMetazoa"/>
</dbReference>
<dbReference type="SUPFAM" id="SSF53098">
    <property type="entry name" value="Ribonuclease H-like"/>
    <property type="match status" value="1"/>
</dbReference>
<dbReference type="PANTHER" id="PTHR10322">
    <property type="entry name" value="DNA POLYMERASE CATALYTIC SUBUNIT"/>
    <property type="match status" value="1"/>
</dbReference>
<evidence type="ECO:0000313" key="3">
    <source>
        <dbReference type="EMBL" id="KRK05288.1"/>
    </source>
</evidence>
<evidence type="ECO:0000256" key="1">
    <source>
        <dbReference type="SAM" id="MobiDB-lite"/>
    </source>
</evidence>
<dbReference type="EMBL" id="CH891777">
    <property type="protein sequence ID" value="KRK05288.1"/>
    <property type="molecule type" value="Genomic_DNA"/>
</dbReference>
<dbReference type="OrthoDB" id="2414538at2759"/>
<dbReference type="InterPro" id="IPR012337">
    <property type="entry name" value="RNaseH-like_sf"/>
</dbReference>
<protein>
    <recommendedName>
        <fullName evidence="2">DNA polymerase zeta catalytic subunit N-terminal domain-containing protein</fullName>
    </recommendedName>
</protein>
<sequence length="136" mass="15151">MDGKRKFNGTSNGHAKKPRNPDEDEEMGFEAELAAFENSEDMDQTLLMGDGPENQTTSERWSRPPPPELDPSKHNLEFQQLDVENYLGQPLPGMPGAQIGPVPVVRMFGVTMEGNSVCCHVHGFCPYFYIEAPRAI</sequence>
<dbReference type="AlphaFoldDB" id="A0A0R1E7M5"/>
<reference evidence="3 4" key="2">
    <citation type="journal article" date="2007" name="PLoS Biol.">
        <title>Principles of genome evolution in the Drosophila melanogaster species group.</title>
        <authorList>
            <person name="Ranz J.M."/>
            <person name="Maurin D."/>
            <person name="Chan Y.S."/>
            <person name="von Grotthuss M."/>
            <person name="Hillier L.W."/>
            <person name="Roote J."/>
            <person name="Ashburner M."/>
            <person name="Bergman C.M."/>
        </authorList>
    </citation>
    <scope>NUCLEOTIDE SEQUENCE [LARGE SCALE GENOMIC DNA]</scope>
    <source>
        <strain evidence="4">Tai18E2 / Tucson 14021-0261.01</strain>
    </source>
</reference>